<reference evidence="2" key="1">
    <citation type="submission" date="2021-04" db="EMBL/GenBank/DDBJ databases">
        <title>A collection of bacterial strains from the Burkholderia cepacia Research Laboratory and Repository.</title>
        <authorList>
            <person name="Lipuma J."/>
            <person name="Spilker T."/>
        </authorList>
    </citation>
    <scope>NUCLEOTIDE SEQUENCE</scope>
    <source>
        <strain evidence="2">AU36012</strain>
    </source>
</reference>
<proteinExistence type="predicted"/>
<evidence type="ECO:0000256" key="1">
    <source>
        <dbReference type="SAM" id="MobiDB-lite"/>
    </source>
</evidence>
<dbReference type="AlphaFoldDB" id="A0AA41E3S4"/>
<feature type="region of interest" description="Disordered" evidence="1">
    <location>
        <begin position="1"/>
        <end position="32"/>
    </location>
</feature>
<feature type="region of interest" description="Disordered" evidence="1">
    <location>
        <begin position="132"/>
        <end position="152"/>
    </location>
</feature>
<organism evidence="2 3">
    <name type="scientific">Burkholderia ambifaria</name>
    <dbReference type="NCBI Taxonomy" id="152480"/>
    <lineage>
        <taxon>Bacteria</taxon>
        <taxon>Pseudomonadati</taxon>
        <taxon>Pseudomonadota</taxon>
        <taxon>Betaproteobacteria</taxon>
        <taxon>Burkholderiales</taxon>
        <taxon>Burkholderiaceae</taxon>
        <taxon>Burkholderia</taxon>
        <taxon>Burkholderia cepacia complex</taxon>
    </lineage>
</organism>
<sequence>MTEPKTAVSDAPPCDDDEETVAPVPATSLRGDEENGIEIAFRTRLLELAVAVVTACARATSRSTEEGAAEVTRLGQLAPGEAKAIEGQPASSAREIRIDAPLADDSIRITTQSVGTAARAAGTADRFATISASSTAASSRSTTRSLWRARPHGWTRHGWKRRWAARSPSSP</sequence>
<dbReference type="Proteomes" id="UP000682266">
    <property type="component" value="Unassembled WGS sequence"/>
</dbReference>
<feature type="region of interest" description="Disordered" evidence="1">
    <location>
        <begin position="59"/>
        <end position="93"/>
    </location>
</feature>
<protein>
    <submittedName>
        <fullName evidence="2">Uncharacterized protein</fullName>
    </submittedName>
</protein>
<name>A0AA41E3S4_9BURK</name>
<dbReference type="EMBL" id="JAGSVG010000002">
    <property type="protein sequence ID" value="MBR8127859.1"/>
    <property type="molecule type" value="Genomic_DNA"/>
</dbReference>
<evidence type="ECO:0000313" key="2">
    <source>
        <dbReference type="EMBL" id="MBR8127859.1"/>
    </source>
</evidence>
<dbReference type="RefSeq" id="WP_176090957.1">
    <property type="nucleotide sequence ID" value="NZ_CADERF010000002.1"/>
</dbReference>
<evidence type="ECO:0000313" key="3">
    <source>
        <dbReference type="Proteomes" id="UP000682266"/>
    </source>
</evidence>
<feature type="compositionally biased region" description="Low complexity" evidence="1">
    <location>
        <begin position="132"/>
        <end position="146"/>
    </location>
</feature>
<comment type="caution">
    <text evidence="2">The sequence shown here is derived from an EMBL/GenBank/DDBJ whole genome shotgun (WGS) entry which is preliminary data.</text>
</comment>
<accession>A0AA41E3S4</accession>
<gene>
    <name evidence="2" type="ORF">KDW93_02410</name>
</gene>